<evidence type="ECO:0000256" key="5">
    <source>
        <dbReference type="PROSITE-ProRule" id="PRU01240"/>
    </source>
</evidence>
<dbReference type="Gene3D" id="3.40.50.200">
    <property type="entry name" value="Peptidase S8/S53 domain"/>
    <property type="match status" value="1"/>
</dbReference>
<evidence type="ECO:0000313" key="9">
    <source>
        <dbReference type="EMBL" id="KAF2869922.1"/>
    </source>
</evidence>
<dbReference type="PROSITE" id="PS51892">
    <property type="entry name" value="SUBTILASE"/>
    <property type="match status" value="1"/>
</dbReference>
<keyword evidence="7" id="KW-0732">Signal</keyword>
<dbReference type="InterPro" id="IPR050131">
    <property type="entry name" value="Peptidase_S8_subtilisin-like"/>
</dbReference>
<dbReference type="InterPro" id="IPR000209">
    <property type="entry name" value="Peptidase_S8/S53_dom"/>
</dbReference>
<evidence type="ECO:0000259" key="8">
    <source>
        <dbReference type="Pfam" id="PF00082"/>
    </source>
</evidence>
<name>A0A7C8MCL5_9PLEO</name>
<feature type="active site" description="Charge relay system" evidence="5">
    <location>
        <position position="612"/>
    </location>
</feature>
<evidence type="ECO:0000256" key="3">
    <source>
        <dbReference type="ARBA" id="ARBA00022801"/>
    </source>
</evidence>
<keyword evidence="2 5" id="KW-0645">Protease</keyword>
<dbReference type="PRINTS" id="PR00723">
    <property type="entry name" value="SUBTILISIN"/>
</dbReference>
<dbReference type="GO" id="GO:0004252">
    <property type="term" value="F:serine-type endopeptidase activity"/>
    <property type="evidence" value="ECO:0007669"/>
    <property type="project" value="UniProtKB-UniRule"/>
</dbReference>
<organism evidence="9 10">
    <name type="scientific">Massariosphaeria phaeospora</name>
    <dbReference type="NCBI Taxonomy" id="100035"/>
    <lineage>
        <taxon>Eukaryota</taxon>
        <taxon>Fungi</taxon>
        <taxon>Dikarya</taxon>
        <taxon>Ascomycota</taxon>
        <taxon>Pezizomycotina</taxon>
        <taxon>Dothideomycetes</taxon>
        <taxon>Pleosporomycetidae</taxon>
        <taxon>Pleosporales</taxon>
        <taxon>Pleosporales incertae sedis</taxon>
        <taxon>Massariosphaeria</taxon>
    </lineage>
</organism>
<dbReference type="PROSITE" id="PS00137">
    <property type="entry name" value="SUBTILASE_HIS"/>
    <property type="match status" value="1"/>
</dbReference>
<evidence type="ECO:0000313" key="10">
    <source>
        <dbReference type="Proteomes" id="UP000481861"/>
    </source>
</evidence>
<keyword evidence="10" id="KW-1185">Reference proteome</keyword>
<dbReference type="Pfam" id="PF00082">
    <property type="entry name" value="Peptidase_S8"/>
    <property type="match status" value="1"/>
</dbReference>
<dbReference type="InterPro" id="IPR036852">
    <property type="entry name" value="Peptidase_S8/S53_dom_sf"/>
</dbReference>
<feature type="active site" description="Charge relay system" evidence="5">
    <location>
        <position position="395"/>
    </location>
</feature>
<dbReference type="PANTHER" id="PTHR43806">
    <property type="entry name" value="PEPTIDASE S8"/>
    <property type="match status" value="1"/>
</dbReference>
<reference evidence="9 10" key="1">
    <citation type="submission" date="2020-01" db="EMBL/GenBank/DDBJ databases">
        <authorList>
            <consortium name="DOE Joint Genome Institute"/>
            <person name="Haridas S."/>
            <person name="Albert R."/>
            <person name="Binder M."/>
            <person name="Bloem J."/>
            <person name="Labutti K."/>
            <person name="Salamov A."/>
            <person name="Andreopoulos B."/>
            <person name="Baker S.E."/>
            <person name="Barry K."/>
            <person name="Bills G."/>
            <person name="Bluhm B.H."/>
            <person name="Cannon C."/>
            <person name="Castanera R."/>
            <person name="Culley D.E."/>
            <person name="Daum C."/>
            <person name="Ezra D."/>
            <person name="Gonzalez J.B."/>
            <person name="Henrissat B."/>
            <person name="Kuo A."/>
            <person name="Liang C."/>
            <person name="Lipzen A."/>
            <person name="Lutzoni F."/>
            <person name="Magnuson J."/>
            <person name="Mondo S."/>
            <person name="Nolan M."/>
            <person name="Ohm R."/>
            <person name="Pangilinan J."/>
            <person name="Park H.-J.H."/>
            <person name="Ramirez L."/>
            <person name="Alfaro M."/>
            <person name="Sun H."/>
            <person name="Tritt A."/>
            <person name="Yoshinaga Y."/>
            <person name="Zwiers L.-H.L."/>
            <person name="Turgeon B.G."/>
            <person name="Goodwin S.B."/>
            <person name="Spatafora J.W."/>
            <person name="Crous P.W."/>
            <person name="Grigoriev I.V."/>
        </authorList>
    </citation>
    <scope>NUCLEOTIDE SEQUENCE [LARGE SCALE GENOMIC DNA]</scope>
    <source>
        <strain evidence="9 10">CBS 611.86</strain>
    </source>
</reference>
<dbReference type="InterPro" id="IPR022398">
    <property type="entry name" value="Peptidase_S8_His-AS"/>
</dbReference>
<evidence type="ECO:0000256" key="7">
    <source>
        <dbReference type="SAM" id="SignalP"/>
    </source>
</evidence>
<evidence type="ECO:0000256" key="2">
    <source>
        <dbReference type="ARBA" id="ARBA00022670"/>
    </source>
</evidence>
<dbReference type="OrthoDB" id="1896086at2759"/>
<dbReference type="PANTHER" id="PTHR43806:SF11">
    <property type="entry name" value="CEREVISIN-RELATED"/>
    <property type="match status" value="1"/>
</dbReference>
<accession>A0A7C8MCL5</accession>
<comment type="similarity">
    <text evidence="1 5">Belongs to the peptidase S8 family.</text>
</comment>
<feature type="compositionally biased region" description="Polar residues" evidence="6">
    <location>
        <begin position="230"/>
        <end position="240"/>
    </location>
</feature>
<dbReference type="SUPFAM" id="SSF52743">
    <property type="entry name" value="Subtilisin-like"/>
    <property type="match status" value="1"/>
</dbReference>
<dbReference type="Proteomes" id="UP000481861">
    <property type="component" value="Unassembled WGS sequence"/>
</dbReference>
<feature type="region of interest" description="Disordered" evidence="6">
    <location>
        <begin position="680"/>
        <end position="701"/>
    </location>
</feature>
<feature type="compositionally biased region" description="Polar residues" evidence="6">
    <location>
        <begin position="108"/>
        <end position="120"/>
    </location>
</feature>
<evidence type="ECO:0000256" key="6">
    <source>
        <dbReference type="SAM" id="MobiDB-lite"/>
    </source>
</evidence>
<dbReference type="EMBL" id="JAADJZ010000015">
    <property type="protein sequence ID" value="KAF2869922.1"/>
    <property type="molecule type" value="Genomic_DNA"/>
</dbReference>
<dbReference type="PROSITE" id="PS00138">
    <property type="entry name" value="SUBTILASE_SER"/>
    <property type="match status" value="1"/>
</dbReference>
<keyword evidence="4 5" id="KW-0720">Serine protease</keyword>
<feature type="active site" description="Charge relay system" evidence="5">
    <location>
        <position position="439"/>
    </location>
</feature>
<dbReference type="InterPro" id="IPR015500">
    <property type="entry name" value="Peptidase_S8_subtilisin-rel"/>
</dbReference>
<dbReference type="GO" id="GO:0006508">
    <property type="term" value="P:proteolysis"/>
    <property type="evidence" value="ECO:0007669"/>
    <property type="project" value="UniProtKB-KW"/>
</dbReference>
<feature type="region of interest" description="Disordered" evidence="6">
    <location>
        <begin position="201"/>
        <end position="251"/>
    </location>
</feature>
<feature type="compositionally biased region" description="Pro residues" evidence="6">
    <location>
        <begin position="687"/>
        <end position="701"/>
    </location>
</feature>
<protein>
    <submittedName>
        <fullName evidence="9">Peptidase S8/S53 domain-containing protein</fullName>
    </submittedName>
</protein>
<evidence type="ECO:0000256" key="4">
    <source>
        <dbReference type="ARBA" id="ARBA00022825"/>
    </source>
</evidence>
<dbReference type="InterPro" id="IPR023828">
    <property type="entry name" value="Peptidase_S8_Ser-AS"/>
</dbReference>
<feature type="chain" id="PRO_5028887869" evidence="7">
    <location>
        <begin position="19"/>
        <end position="912"/>
    </location>
</feature>
<dbReference type="CDD" id="cd00306">
    <property type="entry name" value="Peptidases_S8_S53"/>
    <property type="match status" value="1"/>
</dbReference>
<comment type="caution">
    <text evidence="9">The sequence shown here is derived from an EMBL/GenBank/DDBJ whole genome shotgun (WGS) entry which is preliminary data.</text>
</comment>
<gene>
    <name evidence="9" type="ORF">BDV95DRAFT_596207</name>
</gene>
<feature type="compositionally biased region" description="Basic and acidic residues" evidence="6">
    <location>
        <begin position="201"/>
        <end position="216"/>
    </location>
</feature>
<sequence length="912" mass="102163">MYFFFFLVLFAQTLLCSSSPDFVARSPSSSQGTRRWYSVVPNNPEDDEVNTDIEKRLGAFADSGPHQNMEADRLVSWSIALTDEAKEEEIGHLDGVRLVETISARNAARNQAQSDPLQTRQEPEPEPEKYYNAAPVDPANKDELKKTRKFWEDIVLKPDWIDEFQIPDGDMLCWVWLTFDEEGLEKAKKYPGIRQVDESWKVSTLRDPDPPLRTRQEPPPQTRQEDPPLQTRQESETWYNASPIDPSNKDEVNQTRIFLDGIVKEPEIIDELQIPDGDMLMWGWLTFDEEGLEKAKKYPGIRQVDESMKSQTLRAPSMVPGETSSRLRRFLKAAQKVSHKVKRAVTWAKQINAPVDLRVISQPPDVPLDNLNDFVYEEKAGEGNNGEGIYIYVIDCGVNGEVFNNEKDQREFHKVEYRQTHKARLAGHPKFADSHPQSHGTAVASKAAGRKCGVAKKATIVSVMTEINNFDDLAFGFAQLMTDIAGDKNRLRKTVVVMSVAATLPFTREQATRLNVGSGLSACMTWAMKQGIPVVLASGNSRDGDKRRDIDLLPMVLESKEFPVINVGGVKYDGLPWEKSQGGDQVTIHAPADRVVVQHKEHGETGPESGTSFAAPAVAGVIANYMSRFPDIPWDDSKNGIEPSSWERVKGQKPKPVNVIWNGATEADHQAAQANWCGNKRGICNGPPQPPPPSPPPPPPSYKICNTLKDDKYITRDTLSRLAVENYCPEAANQFKKNDPGYANTFLTGTVEQIEFGLEWPPGKQPDEGACKKFMHEIIDGCDTDNKGLNWKGGGEFHDAEVKYRISPQGLRQKAMEHPWGGCDIKYSGDRDVFEVWGAGWLNSGFGDELNKALKRKGLSPGSWKFNYGRGDDGREWTATGTVTIFSEPRFEDVLVEVANYNGWGINCRYHH</sequence>
<evidence type="ECO:0000256" key="1">
    <source>
        <dbReference type="ARBA" id="ARBA00011073"/>
    </source>
</evidence>
<dbReference type="Pfam" id="PF18647">
    <property type="entry name" value="Fungal_lectin_2"/>
    <property type="match status" value="1"/>
</dbReference>
<dbReference type="AlphaFoldDB" id="A0A7C8MCL5"/>
<feature type="domain" description="Peptidase S8/S53" evidence="8">
    <location>
        <begin position="386"/>
        <end position="641"/>
    </location>
</feature>
<proteinExistence type="inferred from homology"/>
<keyword evidence="3 5" id="KW-0378">Hydrolase</keyword>
<feature type="signal peptide" evidence="7">
    <location>
        <begin position="1"/>
        <end position="18"/>
    </location>
</feature>
<feature type="region of interest" description="Disordered" evidence="6">
    <location>
        <begin position="107"/>
        <end position="136"/>
    </location>
</feature>